<comment type="caution">
    <text evidence="1">The sequence shown here is derived from an EMBL/GenBank/DDBJ whole genome shotgun (WGS) entry which is preliminary data.</text>
</comment>
<protein>
    <submittedName>
        <fullName evidence="1">Uncharacterized protein</fullName>
    </submittedName>
</protein>
<reference evidence="1" key="1">
    <citation type="submission" date="2022-08" db="EMBL/GenBank/DDBJ databases">
        <title>Genome Sequence of Lecanicillium fungicola.</title>
        <authorList>
            <person name="Buettner E."/>
        </authorList>
    </citation>
    <scope>NUCLEOTIDE SEQUENCE</scope>
    <source>
        <strain evidence="1">Babe33</strain>
    </source>
</reference>
<evidence type="ECO:0000313" key="2">
    <source>
        <dbReference type="Proteomes" id="UP001143910"/>
    </source>
</evidence>
<sequence>MDHQSQDDGKKLPLINQAHSPSPNQFSSTAGSDAPNADLSHDQQTQQQFAADASFDSTFADNFMASQSSQQQSQSFQADAVNPAAFDPVASFAQESSGINNLGFSQSQQSFLSASLAEGDFSLFPSSGNQGDQFNTPLFEPSSLSPAEMNNMASPQSHHSPNSAQHSPSFSQHNQFSSPNVHSRNVSLGPEAALLPGQINEWSGAQFTNHRRAPSEYSDVSSVTHSPNVVAHDNFDDGIGHSPLQRASNGSMYQEVLGIGSFSIGDHGRSPSHSPAISPRIGPQHLPDIPYQASPNPNYMYPTIQEPPGSFVGTGQDMSQMAPAINIDFAPTNNAKVGGFDVTKSPLDQGSLLPPDRGRPKSRPRSVTDPFQPGAVSKPRPSSVNATLGANLASRPDVSRSLSPGARHSSAARRRQSTSAVPNNVIALRLADPEYQGGAESGGPKRVQKHPATFQCNLCPKRFTRAYNLRSHLRTHTDERPFVCTVCGKAFARQHDRKRHESLHSGEKKFVCKGELKAGGQWGCGRRFARADALGRHFRSEAGRICIKPLLDEEMIERQRQWQEQRLQQDMANMGSPNMAVDAQTGYPVDGSGNYALPAALLAQYPALATMNWSAPEMGGMDDDLSGRSSFDASDYDDGDDGGYISGPGTGYGEGGLSQNFGEVGYNSDMGGR</sequence>
<gene>
    <name evidence="1" type="ORF">NQ176_g1292</name>
</gene>
<organism evidence="1 2">
    <name type="scientific">Zarea fungicola</name>
    <dbReference type="NCBI Taxonomy" id="93591"/>
    <lineage>
        <taxon>Eukaryota</taxon>
        <taxon>Fungi</taxon>
        <taxon>Dikarya</taxon>
        <taxon>Ascomycota</taxon>
        <taxon>Pezizomycotina</taxon>
        <taxon>Sordariomycetes</taxon>
        <taxon>Hypocreomycetidae</taxon>
        <taxon>Hypocreales</taxon>
        <taxon>Cordycipitaceae</taxon>
        <taxon>Zarea</taxon>
    </lineage>
</organism>
<evidence type="ECO:0000313" key="1">
    <source>
        <dbReference type="EMBL" id="KAJ2982577.1"/>
    </source>
</evidence>
<proteinExistence type="predicted"/>
<dbReference type="EMBL" id="JANJQO010000069">
    <property type="protein sequence ID" value="KAJ2982577.1"/>
    <property type="molecule type" value="Genomic_DNA"/>
</dbReference>
<keyword evidence="2" id="KW-1185">Reference proteome</keyword>
<dbReference type="Proteomes" id="UP001143910">
    <property type="component" value="Unassembled WGS sequence"/>
</dbReference>
<name>A0ACC1NUJ3_9HYPO</name>
<accession>A0ACC1NUJ3</accession>